<dbReference type="PROSITE" id="PS50839">
    <property type="entry name" value="CHASE"/>
    <property type="match status" value="1"/>
</dbReference>
<reference evidence="7 8" key="1">
    <citation type="submission" date="2019-08" db="EMBL/GenBank/DDBJ databases">
        <authorList>
            <person name="Khan S.A."/>
            <person name="Jeon C.O."/>
            <person name="Jeong S.E."/>
        </authorList>
    </citation>
    <scope>NUCLEOTIDE SEQUENCE [LARGE SCALE GENOMIC DNA]</scope>
    <source>
        <strain evidence="8">IMCC1728</strain>
    </source>
</reference>
<feature type="compositionally biased region" description="Low complexity" evidence="5">
    <location>
        <begin position="13"/>
        <end position="30"/>
    </location>
</feature>
<protein>
    <recommendedName>
        <fullName evidence="6">CHASE domain-containing protein</fullName>
    </recommendedName>
</protein>
<feature type="region of interest" description="Disordered" evidence="5">
    <location>
        <begin position="13"/>
        <end position="34"/>
    </location>
</feature>
<gene>
    <name evidence="7" type="ORF">FSC37_13495</name>
</gene>
<proteinExistence type="predicted"/>
<dbReference type="Gene3D" id="3.30.450.350">
    <property type="entry name" value="CHASE domain"/>
    <property type="match status" value="1"/>
</dbReference>
<dbReference type="GO" id="GO:0016020">
    <property type="term" value="C:membrane"/>
    <property type="evidence" value="ECO:0007669"/>
    <property type="project" value="UniProtKB-SubCell"/>
</dbReference>
<evidence type="ECO:0000256" key="1">
    <source>
        <dbReference type="ARBA" id="ARBA00004370"/>
    </source>
</evidence>
<evidence type="ECO:0000256" key="2">
    <source>
        <dbReference type="ARBA" id="ARBA00022692"/>
    </source>
</evidence>
<dbReference type="SMART" id="SM01079">
    <property type="entry name" value="CHASE"/>
    <property type="match status" value="1"/>
</dbReference>
<organism evidence="7 8">
    <name type="scientific">Piscinibacter aquaticus</name>
    <dbReference type="NCBI Taxonomy" id="392597"/>
    <lineage>
        <taxon>Bacteria</taxon>
        <taxon>Pseudomonadati</taxon>
        <taxon>Pseudomonadota</taxon>
        <taxon>Betaproteobacteria</taxon>
        <taxon>Burkholderiales</taxon>
        <taxon>Sphaerotilaceae</taxon>
        <taxon>Piscinibacter</taxon>
    </lineage>
</organism>
<feature type="domain" description="CHASE" evidence="6">
    <location>
        <begin position="77"/>
        <end position="185"/>
    </location>
</feature>
<evidence type="ECO:0000256" key="3">
    <source>
        <dbReference type="ARBA" id="ARBA00022989"/>
    </source>
</evidence>
<feature type="region of interest" description="Disordered" evidence="5">
    <location>
        <begin position="59"/>
        <end position="80"/>
    </location>
</feature>
<accession>A0A5C6U0N4</accession>
<evidence type="ECO:0000313" key="7">
    <source>
        <dbReference type="EMBL" id="TXC66494.1"/>
    </source>
</evidence>
<evidence type="ECO:0000313" key="8">
    <source>
        <dbReference type="Proteomes" id="UP000321832"/>
    </source>
</evidence>
<dbReference type="GO" id="GO:0007165">
    <property type="term" value="P:signal transduction"/>
    <property type="evidence" value="ECO:0007669"/>
    <property type="project" value="UniProtKB-ARBA"/>
</dbReference>
<evidence type="ECO:0000256" key="4">
    <source>
        <dbReference type="ARBA" id="ARBA00023136"/>
    </source>
</evidence>
<keyword evidence="3" id="KW-1133">Transmembrane helix</keyword>
<evidence type="ECO:0000256" key="5">
    <source>
        <dbReference type="SAM" id="MobiDB-lite"/>
    </source>
</evidence>
<evidence type="ECO:0000259" key="6">
    <source>
        <dbReference type="PROSITE" id="PS50839"/>
    </source>
</evidence>
<keyword evidence="4" id="KW-0472">Membrane</keyword>
<keyword evidence="8" id="KW-1185">Reference proteome</keyword>
<dbReference type="InterPro" id="IPR042240">
    <property type="entry name" value="CHASE_sf"/>
</dbReference>
<dbReference type="GO" id="GO:0003824">
    <property type="term" value="F:catalytic activity"/>
    <property type="evidence" value="ECO:0007669"/>
    <property type="project" value="UniProtKB-ARBA"/>
</dbReference>
<name>A0A5C6U0N4_9BURK</name>
<sequence>MSTRCRDCARCRPAAGRSTTPHSTATSTPSRWSGATGTALSFIADRIDGRDRARYAAAVRADRSRRPDGHPHFEIRPPGARPEHMVIRHVHPFDAATFGYDLFDPDRSYRAEVDAALRSGGYVATAPLLLARDRDNPMAPALSSVVIRAATYRTPLPPADEADRLASATGVVGIAFRTAELLRSVIPPEQLNWLHLHIVDVQAEQEGRHALVFDSSWLAPGASRAAGTPVQHYRLPVADREWRVEIGLQPDAASRRRTTPACSPRCSACC</sequence>
<comment type="subcellular location">
    <subcellularLocation>
        <location evidence="1">Membrane</location>
    </subcellularLocation>
</comment>
<dbReference type="Proteomes" id="UP000321832">
    <property type="component" value="Unassembled WGS sequence"/>
</dbReference>
<comment type="caution">
    <text evidence="7">The sequence shown here is derived from an EMBL/GenBank/DDBJ whole genome shotgun (WGS) entry which is preliminary data.</text>
</comment>
<dbReference type="EMBL" id="VOPW01000001">
    <property type="protein sequence ID" value="TXC66494.1"/>
    <property type="molecule type" value="Genomic_DNA"/>
</dbReference>
<keyword evidence="2" id="KW-0812">Transmembrane</keyword>
<dbReference type="Pfam" id="PF03924">
    <property type="entry name" value="CHASE"/>
    <property type="match status" value="1"/>
</dbReference>
<dbReference type="InterPro" id="IPR006189">
    <property type="entry name" value="CHASE_dom"/>
</dbReference>
<dbReference type="AlphaFoldDB" id="A0A5C6U0N4"/>